<reference evidence="1 2" key="1">
    <citation type="submission" date="2014-04" db="EMBL/GenBank/DDBJ databases">
        <title>Evolutionary Origins and Diversification of the Mycorrhizal Mutualists.</title>
        <authorList>
            <consortium name="DOE Joint Genome Institute"/>
            <consortium name="Mycorrhizal Genomics Consortium"/>
            <person name="Kohler A."/>
            <person name="Kuo A."/>
            <person name="Nagy L.G."/>
            <person name="Floudas D."/>
            <person name="Copeland A."/>
            <person name="Barry K.W."/>
            <person name="Cichocki N."/>
            <person name="Veneault-Fourrey C."/>
            <person name="LaButti K."/>
            <person name="Lindquist E.A."/>
            <person name="Lipzen A."/>
            <person name="Lundell T."/>
            <person name="Morin E."/>
            <person name="Murat C."/>
            <person name="Riley R."/>
            <person name="Ohm R."/>
            <person name="Sun H."/>
            <person name="Tunlid A."/>
            <person name="Henrissat B."/>
            <person name="Grigoriev I.V."/>
            <person name="Hibbett D.S."/>
            <person name="Martin F."/>
        </authorList>
    </citation>
    <scope>NUCLEOTIDE SEQUENCE [LARGE SCALE GENOMIC DNA]</scope>
    <source>
        <strain evidence="1 2">Koide BX008</strain>
    </source>
</reference>
<sequence length="55" mass="6410">TRKKRFRRGNNASKAPRHRLHEVRKCLAAVEHGSKYACVSRWATQALTSRSSWRC</sequence>
<proteinExistence type="predicted"/>
<feature type="non-terminal residue" evidence="1">
    <location>
        <position position="1"/>
    </location>
</feature>
<dbReference type="Proteomes" id="UP000054549">
    <property type="component" value="Unassembled WGS sequence"/>
</dbReference>
<evidence type="ECO:0000313" key="1">
    <source>
        <dbReference type="EMBL" id="KIL64825.1"/>
    </source>
</evidence>
<name>A0A0C2SNL7_AMAMK</name>
<accession>A0A0C2SNL7</accession>
<dbReference type="InParanoid" id="A0A0C2SNL7"/>
<dbReference type="HOGENOM" id="CLU_3037781_0_0_1"/>
<keyword evidence="2" id="KW-1185">Reference proteome</keyword>
<evidence type="ECO:0000313" key="2">
    <source>
        <dbReference type="Proteomes" id="UP000054549"/>
    </source>
</evidence>
<dbReference type="AlphaFoldDB" id="A0A0C2SNL7"/>
<protein>
    <submittedName>
        <fullName evidence="1">Uncharacterized protein</fullName>
    </submittedName>
</protein>
<organism evidence="1 2">
    <name type="scientific">Amanita muscaria (strain Koide BX008)</name>
    <dbReference type="NCBI Taxonomy" id="946122"/>
    <lineage>
        <taxon>Eukaryota</taxon>
        <taxon>Fungi</taxon>
        <taxon>Dikarya</taxon>
        <taxon>Basidiomycota</taxon>
        <taxon>Agaricomycotina</taxon>
        <taxon>Agaricomycetes</taxon>
        <taxon>Agaricomycetidae</taxon>
        <taxon>Agaricales</taxon>
        <taxon>Pluteineae</taxon>
        <taxon>Amanitaceae</taxon>
        <taxon>Amanita</taxon>
    </lineage>
</organism>
<dbReference type="EMBL" id="KN818246">
    <property type="protein sequence ID" value="KIL64825.1"/>
    <property type="molecule type" value="Genomic_DNA"/>
</dbReference>
<gene>
    <name evidence="1" type="ORF">M378DRAFT_162679</name>
</gene>